<gene>
    <name evidence="1" type="ORF">GCM10011482_02940</name>
</gene>
<name>A0A917N3F6_9ENTE</name>
<accession>A0A917N3F6</accession>
<organism evidence="1 2">
    <name type="scientific">Enterococcus alcedinis</name>
    <dbReference type="NCBI Taxonomy" id="1274384"/>
    <lineage>
        <taxon>Bacteria</taxon>
        <taxon>Bacillati</taxon>
        <taxon>Bacillota</taxon>
        <taxon>Bacilli</taxon>
        <taxon>Lactobacillales</taxon>
        <taxon>Enterococcaceae</taxon>
        <taxon>Enterococcus</taxon>
    </lineage>
</organism>
<evidence type="ECO:0000313" key="2">
    <source>
        <dbReference type="Proteomes" id="UP000622610"/>
    </source>
</evidence>
<evidence type="ECO:0000313" key="1">
    <source>
        <dbReference type="EMBL" id="GGI64640.1"/>
    </source>
</evidence>
<reference evidence="1" key="2">
    <citation type="submission" date="2020-09" db="EMBL/GenBank/DDBJ databases">
        <authorList>
            <person name="Sun Q."/>
            <person name="Sedlacek I."/>
        </authorList>
    </citation>
    <scope>NUCLEOTIDE SEQUENCE</scope>
    <source>
        <strain evidence="1">CCM 8433</strain>
    </source>
</reference>
<dbReference type="PIRSF" id="PIRSF012509">
    <property type="entry name" value="CamS"/>
    <property type="match status" value="1"/>
</dbReference>
<dbReference type="PROSITE" id="PS51257">
    <property type="entry name" value="PROKAR_LIPOPROTEIN"/>
    <property type="match status" value="1"/>
</dbReference>
<dbReference type="RefSeq" id="WP_188366487.1">
    <property type="nucleotide sequence ID" value="NZ_BMDT01000001.1"/>
</dbReference>
<dbReference type="Pfam" id="PF07537">
    <property type="entry name" value="CamS"/>
    <property type="match status" value="1"/>
</dbReference>
<proteinExistence type="predicted"/>
<dbReference type="EMBL" id="BMDT01000001">
    <property type="protein sequence ID" value="GGI64640.1"/>
    <property type="molecule type" value="Genomic_DNA"/>
</dbReference>
<comment type="caution">
    <text evidence="1">The sequence shown here is derived from an EMBL/GenBank/DDBJ whole genome shotgun (WGS) entry which is preliminary data.</text>
</comment>
<protein>
    <submittedName>
        <fullName evidence="1">Sex pheromone biosynthesis protein</fullName>
    </submittedName>
</protein>
<keyword evidence="2" id="KW-1185">Reference proteome</keyword>
<dbReference type="Gene3D" id="3.10.570.10">
    <property type="entry name" value="sex pheromone staph- cam373 precursor domain"/>
    <property type="match status" value="1"/>
</dbReference>
<dbReference type="InterPro" id="IPR011426">
    <property type="entry name" value="CamS"/>
</dbReference>
<dbReference type="Proteomes" id="UP000622610">
    <property type="component" value="Unassembled WGS sequence"/>
</dbReference>
<reference evidence="1" key="1">
    <citation type="journal article" date="2014" name="Int. J. Syst. Evol. Microbiol.">
        <title>Complete genome sequence of Corynebacterium casei LMG S-19264T (=DSM 44701T), isolated from a smear-ripened cheese.</title>
        <authorList>
            <consortium name="US DOE Joint Genome Institute (JGI-PGF)"/>
            <person name="Walter F."/>
            <person name="Albersmeier A."/>
            <person name="Kalinowski J."/>
            <person name="Ruckert C."/>
        </authorList>
    </citation>
    <scope>NUCLEOTIDE SEQUENCE</scope>
    <source>
        <strain evidence="1">CCM 8433</strain>
    </source>
</reference>
<dbReference type="AlphaFoldDB" id="A0A917N3F6"/>
<sequence>MRKRNSLLIIAASLFLISGCGNLEKEVKPIRDTQAANQTVTTGRVDHGVYQGILTEGTYQTSTIRGITASGSSSGFNQRNFETGLLQFSKEIFPTDLYYFHEGQVLDEETVTKWLGRESKENPEGLNASDPKQPLIFQQIIEYDFFKEEGRTLGGLSFGLAFTRYDESGEVQEQISQDVLMRQIKKTVNAILSRLRKTPQFEKIPIMIGIFEQANKKDINGGRYIYKAVSKDGEQAVDVFDEVNEAYVTLPVLSGQTNIATEEGINKVFQTFQSSLQTAFPKVVGVTGKVHFIEREIETIVINLDSKYFSQTEIDSLAQFVGKQIESLFEDIQGTVEVQIQSVTTPQAYVGRKAGTKEVISYQFR</sequence>
<dbReference type="CDD" id="cd13441">
    <property type="entry name" value="CamS_repeat_1"/>
    <property type="match status" value="1"/>
</dbReference>